<evidence type="ECO:0000256" key="10">
    <source>
        <dbReference type="ARBA" id="ARBA00023186"/>
    </source>
</evidence>
<keyword evidence="12" id="KW-0449">Lipoprotein</keyword>
<sequence length="180" mass="19520">MTSTSRRTFCLQSLAAGLSAVTLLSGCAVTPQNARVWRGRFSLRITAADGRLENQTGRFELTKTPQFLRLDLLTPLSGILARIEETSRGASFTRSLSEPAVTRSDINALLTELLGFTLPVVPLANLLEQTAAAEMSVYGPWRAQILSRFTDGSPQRLRIDGRAGQTSAAPLVQLTIFVEA</sequence>
<name>S3CAR5_9BURK</name>
<organism evidence="13 14">
    <name type="scientific">Sutterella wadsworthensis HGA0223</name>
    <dbReference type="NCBI Taxonomy" id="1203554"/>
    <lineage>
        <taxon>Bacteria</taxon>
        <taxon>Pseudomonadati</taxon>
        <taxon>Pseudomonadota</taxon>
        <taxon>Betaproteobacteria</taxon>
        <taxon>Burkholderiales</taxon>
        <taxon>Sutterellaceae</taxon>
        <taxon>Sutterella</taxon>
    </lineage>
</organism>
<accession>S3CAR5</accession>
<keyword evidence="11" id="KW-0998">Cell outer membrane</keyword>
<protein>
    <recommendedName>
        <fullName evidence="4">Outer-membrane lipoprotein LolB</fullName>
    </recommendedName>
</protein>
<comment type="caution">
    <text evidence="13">The sequence shown here is derived from an EMBL/GenBank/DDBJ whole genome shotgun (WGS) entry which is preliminary data.</text>
</comment>
<evidence type="ECO:0000256" key="7">
    <source>
        <dbReference type="ARBA" id="ARBA00022927"/>
    </source>
</evidence>
<comment type="subunit">
    <text evidence="3">Monomer.</text>
</comment>
<evidence type="ECO:0000256" key="11">
    <source>
        <dbReference type="ARBA" id="ARBA00023237"/>
    </source>
</evidence>
<evidence type="ECO:0000256" key="4">
    <source>
        <dbReference type="ARBA" id="ARBA00016202"/>
    </source>
</evidence>
<dbReference type="SUPFAM" id="SSF89392">
    <property type="entry name" value="Prokaryotic lipoproteins and lipoprotein localization factors"/>
    <property type="match status" value="1"/>
</dbReference>
<dbReference type="GO" id="GO:0015031">
    <property type="term" value="P:protein transport"/>
    <property type="evidence" value="ECO:0007669"/>
    <property type="project" value="UniProtKB-KW"/>
</dbReference>
<keyword evidence="9" id="KW-0564">Palmitate</keyword>
<keyword evidence="6" id="KW-0732">Signal</keyword>
<dbReference type="Gene3D" id="2.50.20.10">
    <property type="entry name" value="Lipoprotein localisation LolA/LolB/LppX"/>
    <property type="match status" value="1"/>
</dbReference>
<evidence type="ECO:0000256" key="12">
    <source>
        <dbReference type="ARBA" id="ARBA00023288"/>
    </source>
</evidence>
<dbReference type="GO" id="GO:0009279">
    <property type="term" value="C:cell outer membrane"/>
    <property type="evidence" value="ECO:0007669"/>
    <property type="project" value="UniProtKB-SubCell"/>
</dbReference>
<reference evidence="13 14" key="1">
    <citation type="submission" date="2013-04" db="EMBL/GenBank/DDBJ databases">
        <title>The Genome Sequence of Sutterella wadsworthensis HGA0223.</title>
        <authorList>
            <consortium name="The Broad Institute Genomics Platform"/>
            <person name="Earl A."/>
            <person name="Ward D."/>
            <person name="Feldgarden M."/>
            <person name="Gevers D."/>
            <person name="Schmidt T.M."/>
            <person name="Dover J."/>
            <person name="Dai D."/>
            <person name="Walker B."/>
            <person name="Young S."/>
            <person name="Zeng Q."/>
            <person name="Gargeya S."/>
            <person name="Fitzgerald M."/>
            <person name="Haas B."/>
            <person name="Abouelleil A."/>
            <person name="Allen A.W."/>
            <person name="Alvarado L."/>
            <person name="Arachchi H.M."/>
            <person name="Berlin A.M."/>
            <person name="Chapman S.B."/>
            <person name="Gainer-Dewar J."/>
            <person name="Goldberg J."/>
            <person name="Griggs A."/>
            <person name="Gujja S."/>
            <person name="Hansen M."/>
            <person name="Howarth C."/>
            <person name="Imamovic A."/>
            <person name="Ireland A."/>
            <person name="Larimer J."/>
            <person name="McCowan C."/>
            <person name="Murphy C."/>
            <person name="Pearson M."/>
            <person name="Poon T.W."/>
            <person name="Priest M."/>
            <person name="Roberts A."/>
            <person name="Saif S."/>
            <person name="Shea T."/>
            <person name="Sisk P."/>
            <person name="Sykes S."/>
            <person name="Wortman J."/>
            <person name="Nusbaum C."/>
            <person name="Birren B."/>
        </authorList>
    </citation>
    <scope>NUCLEOTIDE SEQUENCE [LARGE SCALE GENOMIC DNA]</scope>
    <source>
        <strain evidence="13 14">HGA0223</strain>
    </source>
</reference>
<dbReference type="STRING" id="1203554.HMPREF1476_02206"/>
<dbReference type="Pfam" id="PF03550">
    <property type="entry name" value="LolB"/>
    <property type="match status" value="1"/>
</dbReference>
<keyword evidence="7" id="KW-0653">Protein transport</keyword>
<dbReference type="InterPro" id="IPR004565">
    <property type="entry name" value="OM_lipoprot_LolB"/>
</dbReference>
<proteinExistence type="inferred from homology"/>
<evidence type="ECO:0000256" key="9">
    <source>
        <dbReference type="ARBA" id="ARBA00023139"/>
    </source>
</evidence>
<dbReference type="InterPro" id="IPR029046">
    <property type="entry name" value="LolA/LolB/LppX"/>
</dbReference>
<dbReference type="RefSeq" id="WP_005429394.1">
    <property type="nucleotide sequence ID" value="NZ_KE150481.1"/>
</dbReference>
<evidence type="ECO:0000256" key="6">
    <source>
        <dbReference type="ARBA" id="ARBA00022729"/>
    </source>
</evidence>
<evidence type="ECO:0000313" key="14">
    <source>
        <dbReference type="Proteomes" id="UP000014400"/>
    </source>
</evidence>
<evidence type="ECO:0000256" key="3">
    <source>
        <dbReference type="ARBA" id="ARBA00011245"/>
    </source>
</evidence>
<dbReference type="PROSITE" id="PS51257">
    <property type="entry name" value="PROKAR_LIPOPROTEIN"/>
    <property type="match status" value="1"/>
</dbReference>
<dbReference type="EMBL" id="ATCF01000034">
    <property type="protein sequence ID" value="EPD97729.1"/>
    <property type="molecule type" value="Genomic_DNA"/>
</dbReference>
<comment type="similarity">
    <text evidence="2">Belongs to the LolB family.</text>
</comment>
<dbReference type="eggNOG" id="ENOG5031AYC">
    <property type="taxonomic scope" value="Bacteria"/>
</dbReference>
<evidence type="ECO:0000313" key="13">
    <source>
        <dbReference type="EMBL" id="EPD97729.1"/>
    </source>
</evidence>
<dbReference type="AlphaFoldDB" id="S3CAR5"/>
<keyword evidence="14" id="KW-1185">Reference proteome</keyword>
<dbReference type="PATRIC" id="fig|1203554.3.peg.2288"/>
<evidence type="ECO:0000256" key="8">
    <source>
        <dbReference type="ARBA" id="ARBA00023136"/>
    </source>
</evidence>
<comment type="subcellular location">
    <subcellularLocation>
        <location evidence="1">Cell outer membrane</location>
        <topology evidence="1">Lipid-anchor</topology>
    </subcellularLocation>
</comment>
<evidence type="ECO:0000256" key="1">
    <source>
        <dbReference type="ARBA" id="ARBA00004459"/>
    </source>
</evidence>
<dbReference type="HOGENOM" id="CLU_1569881_0_0_4"/>
<keyword evidence="5" id="KW-0813">Transport</keyword>
<keyword evidence="10" id="KW-0143">Chaperone</keyword>
<dbReference type="GeneID" id="64062423"/>
<evidence type="ECO:0000256" key="2">
    <source>
        <dbReference type="ARBA" id="ARBA00009696"/>
    </source>
</evidence>
<dbReference type="Proteomes" id="UP000014400">
    <property type="component" value="Unassembled WGS sequence"/>
</dbReference>
<keyword evidence="8" id="KW-0472">Membrane</keyword>
<evidence type="ECO:0000256" key="5">
    <source>
        <dbReference type="ARBA" id="ARBA00022448"/>
    </source>
</evidence>
<gene>
    <name evidence="13" type="ORF">HMPREF1476_02206</name>
</gene>